<keyword evidence="1" id="KW-0456">Lyase</keyword>
<reference evidence="3 4" key="1">
    <citation type="submission" date="2021-03" db="EMBL/GenBank/DDBJ databases">
        <title>Complete genome of Parasphingorhabdus_sp.JHSY0214.</title>
        <authorList>
            <person name="Yoo J.H."/>
            <person name="Bae J.W."/>
        </authorList>
    </citation>
    <scope>NUCLEOTIDE SEQUENCE [LARGE SCALE GENOMIC DNA]</scope>
    <source>
        <strain evidence="3 4">JHSY0214</strain>
    </source>
</reference>
<feature type="domain" description="Amidohydrolase-related" evidence="2">
    <location>
        <begin position="69"/>
        <end position="270"/>
    </location>
</feature>
<dbReference type="InterPro" id="IPR032465">
    <property type="entry name" value="ACMSD"/>
</dbReference>
<dbReference type="EMBL" id="CP071794">
    <property type="protein sequence ID" value="QTD54706.1"/>
    <property type="molecule type" value="Genomic_DNA"/>
</dbReference>
<gene>
    <name evidence="3" type="ORF">J4G78_10570</name>
</gene>
<evidence type="ECO:0000313" key="4">
    <source>
        <dbReference type="Proteomes" id="UP000663923"/>
    </source>
</evidence>
<protein>
    <submittedName>
        <fullName evidence="3">Amidohydrolase</fullName>
    </submittedName>
</protein>
<evidence type="ECO:0000313" key="3">
    <source>
        <dbReference type="EMBL" id="QTD54706.1"/>
    </source>
</evidence>
<name>A0ABX7SZJ1_9SPHN</name>
<sequence length="270" mass="30460">MGAIDVWSQMTTERMAKAPWLETLLRWTDQSGDPLIPSTESTLQAMDAAGVDISLLSAWHGPQGSLISNEEVSDQVDSAPDRFRGLATVELTNPMQAVRDIRQWVDGKKFVGVRVVPWLWDLPPNDRRYYPVYAACVDLDVPFCTQIGHTGPLLRSETGRPIPYLEDVLLDFPELVVVAGHVGFPWIDELISLTIKFPNFHVDTSAYAVHRLPTDFVNFMKGMGSRRVMFGTNWPMLSPTQCLKELNQLDLTPEQQNAFLFGNARRIFKL</sequence>
<dbReference type="InterPro" id="IPR032466">
    <property type="entry name" value="Metal_Hydrolase"/>
</dbReference>
<dbReference type="RefSeq" id="WP_207986540.1">
    <property type="nucleotide sequence ID" value="NZ_CP071794.1"/>
</dbReference>
<dbReference type="Proteomes" id="UP000663923">
    <property type="component" value="Chromosome"/>
</dbReference>
<dbReference type="PANTHER" id="PTHR21240:SF19">
    <property type="entry name" value="CATALYTIC_ HYDROLASE"/>
    <property type="match status" value="1"/>
</dbReference>
<dbReference type="SUPFAM" id="SSF51556">
    <property type="entry name" value="Metallo-dependent hydrolases"/>
    <property type="match status" value="1"/>
</dbReference>
<dbReference type="InterPro" id="IPR006680">
    <property type="entry name" value="Amidohydro-rel"/>
</dbReference>
<accession>A0ABX7SZJ1</accession>
<proteinExistence type="predicted"/>
<keyword evidence="4" id="KW-1185">Reference proteome</keyword>
<dbReference type="Pfam" id="PF04909">
    <property type="entry name" value="Amidohydro_2"/>
    <property type="match status" value="1"/>
</dbReference>
<evidence type="ECO:0000256" key="1">
    <source>
        <dbReference type="ARBA" id="ARBA00023239"/>
    </source>
</evidence>
<organism evidence="3 4">
    <name type="scientific">Parasphingorhabdus cellanae</name>
    <dbReference type="NCBI Taxonomy" id="2806553"/>
    <lineage>
        <taxon>Bacteria</taxon>
        <taxon>Pseudomonadati</taxon>
        <taxon>Pseudomonadota</taxon>
        <taxon>Alphaproteobacteria</taxon>
        <taxon>Sphingomonadales</taxon>
        <taxon>Sphingomonadaceae</taxon>
        <taxon>Parasphingorhabdus</taxon>
    </lineage>
</organism>
<dbReference type="PANTHER" id="PTHR21240">
    <property type="entry name" value="2-AMINO-3-CARBOXYLMUCONATE-6-SEMIALDEHYDE DECARBOXYLASE"/>
    <property type="match status" value="1"/>
</dbReference>
<dbReference type="Gene3D" id="3.20.20.140">
    <property type="entry name" value="Metal-dependent hydrolases"/>
    <property type="match status" value="1"/>
</dbReference>
<evidence type="ECO:0000259" key="2">
    <source>
        <dbReference type="Pfam" id="PF04909"/>
    </source>
</evidence>